<proteinExistence type="predicted"/>
<sequence length="613" mass="65920">MIKYIFAVVSAVVLGLLITLVFILPTDSKSAGERSVNAEHAQGTDDKNQNSVLFKNLRIFDGSHLIERTSILVKDGIIVDIGDLSAQPNTRIIQGENLTLMPGIIDAHTHSFGEALKDALRLGVTTHLDMFTAENSLLDSQQKRQSLTYSDQADLYSSGTLATVDGGHGTQYGFAIDTIGSIDEITDWIAKRKKSGADYIKLVYMPNQQYMPSLDKATALEVIKQGHKQGLKVLAHISTLAAAKDLIEADIDGLVHIFADQLVTDEVVALAVEKDIFIIPTLAVIASVNQQNRNSQLLADERISSKLSGQQKQTLQASFNYAAGGFDFAVAKQNVLRFHQAGVAILAGSDAPNAGTAYGVSAYHEVTLLAESGLSPKEALSAATSLTANKFGLLDRGSIEVGKRADMVVISGDPTVDIDNIFNIEYVFKNGFQIRQQLPESVDGSDIESTLLGDFEGPDNLLSTNGFNWSHTDDRVAKGNSIATVETQHAIGNEGSTGLKVVAVVNAGFPYPWSGAAVGDFEPPIEGVDISELSSLVFDVKGTSGSYRVMAFSAKSSGIPPSQNFEILDQWQTVKMPLSEFKGLDHTQLSGFAFVAGSTLGEFEFILDNVRLE</sequence>
<dbReference type="Gene3D" id="2.30.40.10">
    <property type="entry name" value="Urease, subunit C, domain 1"/>
    <property type="match status" value="1"/>
</dbReference>
<evidence type="ECO:0000259" key="1">
    <source>
        <dbReference type="Pfam" id="PF01979"/>
    </source>
</evidence>
<dbReference type="Pfam" id="PF01979">
    <property type="entry name" value="Amidohydro_1"/>
    <property type="match status" value="1"/>
</dbReference>
<dbReference type="SUPFAM" id="SSF51338">
    <property type="entry name" value="Composite domain of metallo-dependent hydrolases"/>
    <property type="match status" value="1"/>
</dbReference>
<dbReference type="AlphaFoldDB" id="K6YAK1"/>
<dbReference type="Gene3D" id="3.30.110.90">
    <property type="entry name" value="Amidohydrolase"/>
    <property type="match status" value="1"/>
</dbReference>
<dbReference type="InterPro" id="IPR051781">
    <property type="entry name" value="Metallo-dep_Hydrolase"/>
</dbReference>
<dbReference type="InterPro" id="IPR032466">
    <property type="entry name" value="Metal_Hydrolase"/>
</dbReference>
<name>K6YAK1_9ALTE</name>
<gene>
    <name evidence="2" type="ORF">GLIP_1051</name>
</gene>
<dbReference type="RefSeq" id="WP_008843510.1">
    <property type="nucleotide sequence ID" value="NZ_BAEN01000022.1"/>
</dbReference>
<dbReference type="PANTHER" id="PTHR43135:SF3">
    <property type="entry name" value="ALPHA-D-RIBOSE 1-METHYLPHOSPHONATE 5-TRIPHOSPHATE DIPHOSPHATASE"/>
    <property type="match status" value="1"/>
</dbReference>
<dbReference type="OrthoDB" id="9776455at2"/>
<dbReference type="SUPFAM" id="SSF51556">
    <property type="entry name" value="Metallo-dependent hydrolases"/>
    <property type="match status" value="1"/>
</dbReference>
<dbReference type="InterPro" id="IPR008979">
    <property type="entry name" value="Galactose-bd-like_sf"/>
</dbReference>
<evidence type="ECO:0000313" key="3">
    <source>
        <dbReference type="Proteomes" id="UP000006334"/>
    </source>
</evidence>
<comment type="caution">
    <text evidence="2">The sequence shown here is derived from an EMBL/GenBank/DDBJ whole genome shotgun (WGS) entry which is preliminary data.</text>
</comment>
<dbReference type="InterPro" id="IPR006680">
    <property type="entry name" value="Amidohydro-rel"/>
</dbReference>
<dbReference type="Gene3D" id="3.40.50.10910">
    <property type="entry name" value="Amidohydrolase"/>
    <property type="match status" value="1"/>
</dbReference>
<keyword evidence="3" id="KW-1185">Reference proteome</keyword>
<dbReference type="SUPFAM" id="SSF49785">
    <property type="entry name" value="Galactose-binding domain-like"/>
    <property type="match status" value="1"/>
</dbReference>
<dbReference type="InterPro" id="IPR011059">
    <property type="entry name" value="Metal-dep_hydrolase_composite"/>
</dbReference>
<dbReference type="EMBL" id="BAEN01000022">
    <property type="protein sequence ID" value="GAC13693.1"/>
    <property type="molecule type" value="Genomic_DNA"/>
</dbReference>
<evidence type="ECO:0000313" key="2">
    <source>
        <dbReference type="EMBL" id="GAC13693.1"/>
    </source>
</evidence>
<feature type="domain" description="Amidohydrolase-related" evidence="1">
    <location>
        <begin position="99"/>
        <end position="431"/>
    </location>
</feature>
<dbReference type="PANTHER" id="PTHR43135">
    <property type="entry name" value="ALPHA-D-RIBOSE 1-METHYLPHOSPHONATE 5-TRIPHOSPHATE DIPHOSPHATASE"/>
    <property type="match status" value="1"/>
</dbReference>
<dbReference type="STRING" id="1127673.GLIP_1051"/>
<protein>
    <recommendedName>
        <fullName evidence="1">Amidohydrolase-related domain-containing protein</fullName>
    </recommendedName>
</protein>
<dbReference type="eggNOG" id="COG1228">
    <property type="taxonomic scope" value="Bacteria"/>
</dbReference>
<dbReference type="Gene3D" id="2.60.120.430">
    <property type="entry name" value="Galactose-binding lectin"/>
    <property type="match status" value="1"/>
</dbReference>
<dbReference type="GO" id="GO:0016810">
    <property type="term" value="F:hydrolase activity, acting on carbon-nitrogen (but not peptide) bonds"/>
    <property type="evidence" value="ECO:0007669"/>
    <property type="project" value="InterPro"/>
</dbReference>
<dbReference type="Proteomes" id="UP000006334">
    <property type="component" value="Unassembled WGS sequence"/>
</dbReference>
<accession>K6YAK1</accession>
<dbReference type="Gene3D" id="1.20.58.520">
    <property type="entry name" value="Amidohydrolase"/>
    <property type="match status" value="1"/>
</dbReference>
<organism evidence="2 3">
    <name type="scientific">Aliiglaciecola lipolytica E3</name>
    <dbReference type="NCBI Taxonomy" id="1127673"/>
    <lineage>
        <taxon>Bacteria</taxon>
        <taxon>Pseudomonadati</taxon>
        <taxon>Pseudomonadota</taxon>
        <taxon>Gammaproteobacteria</taxon>
        <taxon>Alteromonadales</taxon>
        <taxon>Alteromonadaceae</taxon>
        <taxon>Aliiglaciecola</taxon>
    </lineage>
</organism>
<reference evidence="2 3" key="1">
    <citation type="journal article" date="2017" name="Antonie Van Leeuwenhoek">
        <title>Rhizobium rhizosphaerae sp. nov., a novel species isolated from rice rhizosphere.</title>
        <authorList>
            <person name="Zhao J.J."/>
            <person name="Zhang J."/>
            <person name="Zhang R.J."/>
            <person name="Zhang C.W."/>
            <person name="Yin H.Q."/>
            <person name="Zhang X.X."/>
        </authorList>
    </citation>
    <scope>NUCLEOTIDE SEQUENCE [LARGE SCALE GENOMIC DNA]</scope>
    <source>
        <strain evidence="2 3">E3</strain>
    </source>
</reference>